<dbReference type="EMBL" id="KZ819189">
    <property type="protein sequence ID" value="PWZ02263.1"/>
    <property type="molecule type" value="Genomic_DNA"/>
</dbReference>
<organism evidence="2 3">
    <name type="scientific">Testicularia cyperi</name>
    <dbReference type="NCBI Taxonomy" id="1882483"/>
    <lineage>
        <taxon>Eukaryota</taxon>
        <taxon>Fungi</taxon>
        <taxon>Dikarya</taxon>
        <taxon>Basidiomycota</taxon>
        <taxon>Ustilaginomycotina</taxon>
        <taxon>Ustilaginomycetes</taxon>
        <taxon>Ustilaginales</taxon>
        <taxon>Anthracoideaceae</taxon>
        <taxon>Testicularia</taxon>
    </lineage>
</organism>
<feature type="transmembrane region" description="Helical" evidence="1">
    <location>
        <begin position="71"/>
        <end position="92"/>
    </location>
</feature>
<gene>
    <name evidence="2" type="ORF">BCV70DRAFT_60508</name>
</gene>
<keyword evidence="1" id="KW-0472">Membrane</keyword>
<dbReference type="Proteomes" id="UP000246740">
    <property type="component" value="Unassembled WGS sequence"/>
</dbReference>
<sequence length="105" mass="12382">MLSGWFFFSLHRAPFGSAYTYRSQTRTVHSALHPCNLDRYCSRKDFCSPLSLLSVRAFEQRSVALPFRLSFFHISLSYPSVFLLFFYSFCLTREHYCDYGTKVIH</sequence>
<name>A0A317XWQ4_9BASI</name>
<accession>A0A317XWQ4</accession>
<evidence type="ECO:0000256" key="1">
    <source>
        <dbReference type="SAM" id="Phobius"/>
    </source>
</evidence>
<keyword evidence="1" id="KW-1133">Transmembrane helix</keyword>
<proteinExistence type="predicted"/>
<keyword evidence="3" id="KW-1185">Reference proteome</keyword>
<evidence type="ECO:0000313" key="2">
    <source>
        <dbReference type="EMBL" id="PWZ02263.1"/>
    </source>
</evidence>
<dbReference type="InParanoid" id="A0A317XWQ4"/>
<protein>
    <submittedName>
        <fullName evidence="2">Uncharacterized protein</fullName>
    </submittedName>
</protein>
<keyword evidence="1" id="KW-0812">Transmembrane</keyword>
<dbReference type="AlphaFoldDB" id="A0A317XWQ4"/>
<reference evidence="2 3" key="1">
    <citation type="journal article" date="2018" name="Mol. Biol. Evol.">
        <title>Broad Genomic Sampling Reveals a Smut Pathogenic Ancestry of the Fungal Clade Ustilaginomycotina.</title>
        <authorList>
            <person name="Kijpornyongpan T."/>
            <person name="Mondo S.J."/>
            <person name="Barry K."/>
            <person name="Sandor L."/>
            <person name="Lee J."/>
            <person name="Lipzen A."/>
            <person name="Pangilinan J."/>
            <person name="LaButti K."/>
            <person name="Hainaut M."/>
            <person name="Henrissat B."/>
            <person name="Grigoriev I.V."/>
            <person name="Spatafora J.W."/>
            <person name="Aime M.C."/>
        </authorList>
    </citation>
    <scope>NUCLEOTIDE SEQUENCE [LARGE SCALE GENOMIC DNA]</scope>
    <source>
        <strain evidence="2 3">MCA 3645</strain>
    </source>
</reference>
<evidence type="ECO:0000313" key="3">
    <source>
        <dbReference type="Proteomes" id="UP000246740"/>
    </source>
</evidence>